<evidence type="ECO:0000256" key="1">
    <source>
        <dbReference type="SAM" id="MobiDB-lite"/>
    </source>
</evidence>
<evidence type="ECO:0000313" key="3">
    <source>
        <dbReference type="Proteomes" id="UP000694892"/>
    </source>
</evidence>
<feature type="region of interest" description="Disordered" evidence="1">
    <location>
        <begin position="16"/>
        <end position="131"/>
    </location>
</feature>
<gene>
    <name evidence="2" type="ORF">XELAEV_18035322mg</name>
</gene>
<dbReference type="AlphaFoldDB" id="A0A974HCC7"/>
<dbReference type="Proteomes" id="UP000694892">
    <property type="component" value="Chromosome 7L"/>
</dbReference>
<sequence length="131" mass="15542">MVYLWNKSKSILRKKQNKYNHKKSVSFSSTPSDSGEETSFCTEDVEPTSLRTTRVNPTELDLEDFDTSEIPKKAKNYYGQDTFPKHKKTDKKDWPRQNHQAERRQEEEEEEDFGGGHYRLRTNSKKKNRTH</sequence>
<protein>
    <submittedName>
        <fullName evidence="2">Uncharacterized protein</fullName>
    </submittedName>
</protein>
<organism evidence="2 3">
    <name type="scientific">Xenopus laevis</name>
    <name type="common">African clawed frog</name>
    <dbReference type="NCBI Taxonomy" id="8355"/>
    <lineage>
        <taxon>Eukaryota</taxon>
        <taxon>Metazoa</taxon>
        <taxon>Chordata</taxon>
        <taxon>Craniata</taxon>
        <taxon>Vertebrata</taxon>
        <taxon>Euteleostomi</taxon>
        <taxon>Amphibia</taxon>
        <taxon>Batrachia</taxon>
        <taxon>Anura</taxon>
        <taxon>Pipoidea</taxon>
        <taxon>Pipidae</taxon>
        <taxon>Xenopodinae</taxon>
        <taxon>Xenopus</taxon>
        <taxon>Xenopus</taxon>
    </lineage>
</organism>
<proteinExistence type="predicted"/>
<feature type="compositionally biased region" description="Polar residues" evidence="1">
    <location>
        <begin position="25"/>
        <end position="41"/>
    </location>
</feature>
<dbReference type="EMBL" id="CM004478">
    <property type="protein sequence ID" value="OCT72346.1"/>
    <property type="molecule type" value="Genomic_DNA"/>
</dbReference>
<feature type="compositionally biased region" description="Basic residues" evidence="1">
    <location>
        <begin position="118"/>
        <end position="131"/>
    </location>
</feature>
<accession>A0A974HCC7</accession>
<reference evidence="3" key="1">
    <citation type="journal article" date="2016" name="Nature">
        <title>Genome evolution in the allotetraploid frog Xenopus laevis.</title>
        <authorList>
            <person name="Session A.M."/>
            <person name="Uno Y."/>
            <person name="Kwon T."/>
            <person name="Chapman J.A."/>
            <person name="Toyoda A."/>
            <person name="Takahashi S."/>
            <person name="Fukui A."/>
            <person name="Hikosaka A."/>
            <person name="Suzuki A."/>
            <person name="Kondo M."/>
            <person name="van Heeringen S.J."/>
            <person name="Quigley I."/>
            <person name="Heinz S."/>
            <person name="Ogino H."/>
            <person name="Ochi H."/>
            <person name="Hellsten U."/>
            <person name="Lyons J.B."/>
            <person name="Simakov O."/>
            <person name="Putnam N."/>
            <person name="Stites J."/>
            <person name="Kuroki Y."/>
            <person name="Tanaka T."/>
            <person name="Michiue T."/>
            <person name="Watanabe M."/>
            <person name="Bogdanovic O."/>
            <person name="Lister R."/>
            <person name="Georgiou G."/>
            <person name="Paranjpe S.S."/>
            <person name="van Kruijsbergen I."/>
            <person name="Shu S."/>
            <person name="Carlson J."/>
            <person name="Kinoshita T."/>
            <person name="Ohta Y."/>
            <person name="Mawaribuchi S."/>
            <person name="Jenkins J."/>
            <person name="Grimwood J."/>
            <person name="Schmutz J."/>
            <person name="Mitros T."/>
            <person name="Mozaffari S.V."/>
            <person name="Suzuki Y."/>
            <person name="Haramoto Y."/>
            <person name="Yamamoto T.S."/>
            <person name="Takagi C."/>
            <person name="Heald R."/>
            <person name="Miller K."/>
            <person name="Haudenschild C."/>
            <person name="Kitzman J."/>
            <person name="Nakayama T."/>
            <person name="Izutsu Y."/>
            <person name="Robert J."/>
            <person name="Fortriede J."/>
            <person name="Burns K."/>
            <person name="Lotay V."/>
            <person name="Karimi K."/>
            <person name="Yasuoka Y."/>
            <person name="Dichmann D.S."/>
            <person name="Flajnik M.F."/>
            <person name="Houston D.W."/>
            <person name="Shendure J."/>
            <person name="DuPasquier L."/>
            <person name="Vize P.D."/>
            <person name="Zorn A.M."/>
            <person name="Ito M."/>
            <person name="Marcotte E.M."/>
            <person name="Wallingford J.B."/>
            <person name="Ito Y."/>
            <person name="Asashima M."/>
            <person name="Ueno N."/>
            <person name="Matsuda Y."/>
            <person name="Veenstra G.J."/>
            <person name="Fujiyama A."/>
            <person name="Harland R.M."/>
            <person name="Taira M."/>
            <person name="Rokhsar D.S."/>
        </authorList>
    </citation>
    <scope>NUCLEOTIDE SEQUENCE [LARGE SCALE GENOMIC DNA]</scope>
    <source>
        <strain evidence="3">J</strain>
    </source>
</reference>
<feature type="compositionally biased region" description="Basic and acidic residues" evidence="1">
    <location>
        <begin position="90"/>
        <end position="106"/>
    </location>
</feature>
<evidence type="ECO:0000313" key="2">
    <source>
        <dbReference type="EMBL" id="OCT72346.1"/>
    </source>
</evidence>
<name>A0A974HCC7_XENLA</name>